<sequence>MPDTPGTENFSAPDPRPDLVDKPPNNTYQARTSPYPSYSKNLWGIGGSTARLVARTDFGTSRRSRYGLLRRRPYTFQKSTKSNYRMNDV</sequence>
<dbReference type="WBParaSite" id="nRc.2.0.1.t28373-RA">
    <property type="protein sequence ID" value="nRc.2.0.1.t28373-RA"/>
    <property type="gene ID" value="nRc.2.0.1.g28373"/>
</dbReference>
<name>A0A915JQJ1_ROMCU</name>
<reference evidence="3" key="1">
    <citation type="submission" date="2022-11" db="UniProtKB">
        <authorList>
            <consortium name="WormBaseParasite"/>
        </authorList>
    </citation>
    <scope>IDENTIFICATION</scope>
</reference>
<accession>A0A915JQJ1</accession>
<evidence type="ECO:0000313" key="2">
    <source>
        <dbReference type="Proteomes" id="UP000887565"/>
    </source>
</evidence>
<dbReference type="AlphaFoldDB" id="A0A915JQJ1"/>
<organism evidence="2 3">
    <name type="scientific">Romanomermis culicivorax</name>
    <name type="common">Nematode worm</name>
    <dbReference type="NCBI Taxonomy" id="13658"/>
    <lineage>
        <taxon>Eukaryota</taxon>
        <taxon>Metazoa</taxon>
        <taxon>Ecdysozoa</taxon>
        <taxon>Nematoda</taxon>
        <taxon>Enoplea</taxon>
        <taxon>Dorylaimia</taxon>
        <taxon>Mermithida</taxon>
        <taxon>Mermithoidea</taxon>
        <taxon>Mermithidae</taxon>
        <taxon>Romanomermis</taxon>
    </lineage>
</organism>
<proteinExistence type="predicted"/>
<evidence type="ECO:0000313" key="3">
    <source>
        <dbReference type="WBParaSite" id="nRc.2.0.1.t28373-RA"/>
    </source>
</evidence>
<feature type="compositionally biased region" description="Polar residues" evidence="1">
    <location>
        <begin position="1"/>
        <end position="10"/>
    </location>
</feature>
<evidence type="ECO:0000256" key="1">
    <source>
        <dbReference type="SAM" id="MobiDB-lite"/>
    </source>
</evidence>
<protein>
    <submittedName>
        <fullName evidence="3">Uncharacterized protein</fullName>
    </submittedName>
</protein>
<feature type="region of interest" description="Disordered" evidence="1">
    <location>
        <begin position="1"/>
        <end position="35"/>
    </location>
</feature>
<feature type="compositionally biased region" description="Polar residues" evidence="1">
    <location>
        <begin position="24"/>
        <end position="35"/>
    </location>
</feature>
<keyword evidence="2" id="KW-1185">Reference proteome</keyword>
<dbReference type="Proteomes" id="UP000887565">
    <property type="component" value="Unplaced"/>
</dbReference>